<evidence type="ECO:0000313" key="1">
    <source>
        <dbReference type="EMBL" id="KHF98450.1"/>
    </source>
</evidence>
<dbReference type="Proteomes" id="UP000032142">
    <property type="component" value="Unassembled WGS sequence"/>
</dbReference>
<name>A0A0B0MHR5_GOSAR</name>
<reference evidence="2" key="1">
    <citation type="submission" date="2014-09" db="EMBL/GenBank/DDBJ databases">
        <authorList>
            <person name="Mudge J."/>
            <person name="Ramaraj T."/>
            <person name="Lindquist I.E."/>
            <person name="Bharti A.K."/>
            <person name="Sundararajan A."/>
            <person name="Cameron C.T."/>
            <person name="Woodward J.E."/>
            <person name="May G.D."/>
            <person name="Brubaker C."/>
            <person name="Broadhvest J."/>
            <person name="Wilkins T.A."/>
        </authorList>
    </citation>
    <scope>NUCLEOTIDE SEQUENCE</scope>
    <source>
        <strain evidence="2">cv. AKA8401</strain>
    </source>
</reference>
<dbReference type="EMBL" id="JRRC01039772">
    <property type="protein sequence ID" value="KHF98450.1"/>
    <property type="molecule type" value="Genomic_DNA"/>
</dbReference>
<protein>
    <submittedName>
        <fullName evidence="1">Cytochrome b-c1 complex subunit 1, mitochondrial</fullName>
    </submittedName>
</protein>
<keyword evidence="2" id="KW-1185">Reference proteome</keyword>
<accession>A0A0B0MHR5</accession>
<organism evidence="1 2">
    <name type="scientific">Gossypium arboreum</name>
    <name type="common">Tree cotton</name>
    <name type="synonym">Gossypium nanking</name>
    <dbReference type="NCBI Taxonomy" id="29729"/>
    <lineage>
        <taxon>Eukaryota</taxon>
        <taxon>Viridiplantae</taxon>
        <taxon>Streptophyta</taxon>
        <taxon>Embryophyta</taxon>
        <taxon>Tracheophyta</taxon>
        <taxon>Spermatophyta</taxon>
        <taxon>Magnoliopsida</taxon>
        <taxon>eudicotyledons</taxon>
        <taxon>Gunneridae</taxon>
        <taxon>Pentapetalae</taxon>
        <taxon>rosids</taxon>
        <taxon>malvids</taxon>
        <taxon>Malvales</taxon>
        <taxon>Malvaceae</taxon>
        <taxon>Malvoideae</taxon>
        <taxon>Gossypium</taxon>
    </lineage>
</organism>
<comment type="caution">
    <text evidence="1">The sequence shown here is derived from an EMBL/GenBank/DDBJ whole genome shotgun (WGS) entry which is preliminary data.</text>
</comment>
<gene>
    <name evidence="1" type="ORF">F383_37632</name>
</gene>
<sequence>MIFEEKQKNNGKGIFIERKYEKNKKTEFWGDGVFTKKEICQICATSSPIYSTRKPSLFLIKF</sequence>
<proteinExistence type="predicted"/>
<evidence type="ECO:0000313" key="2">
    <source>
        <dbReference type="Proteomes" id="UP000032142"/>
    </source>
</evidence>
<dbReference type="AlphaFoldDB" id="A0A0B0MHR5"/>